<gene>
    <name evidence="1" type="ORF">Ana3638_10515</name>
</gene>
<accession>A0A6P1TLU6</accession>
<sequence length="47" mass="5324">MKNVQEKVWKTVAKWAYQMTGLSKDTACTSMEENKDLSTLVQALGIF</sequence>
<keyword evidence="2" id="KW-1185">Reference proteome</keyword>
<name>A0A6P1TLU6_9FIRM</name>
<evidence type="ECO:0000313" key="2">
    <source>
        <dbReference type="Proteomes" id="UP000464314"/>
    </source>
</evidence>
<dbReference type="EMBL" id="CP048000">
    <property type="protein sequence ID" value="QHQ61149.1"/>
    <property type="molecule type" value="Genomic_DNA"/>
</dbReference>
<dbReference type="AlphaFoldDB" id="A0A6P1TLU6"/>
<dbReference type="Proteomes" id="UP000464314">
    <property type="component" value="Chromosome"/>
</dbReference>
<organism evidence="1 2">
    <name type="scientific">Anaerocolumna sedimenticola</name>
    <dbReference type="NCBI Taxonomy" id="2696063"/>
    <lineage>
        <taxon>Bacteria</taxon>
        <taxon>Bacillati</taxon>
        <taxon>Bacillota</taxon>
        <taxon>Clostridia</taxon>
        <taxon>Lachnospirales</taxon>
        <taxon>Lachnospiraceae</taxon>
        <taxon>Anaerocolumna</taxon>
    </lineage>
</organism>
<dbReference type="KEGG" id="anr:Ana3638_10515"/>
<dbReference type="RefSeq" id="WP_161837976.1">
    <property type="nucleotide sequence ID" value="NZ_CP048000.1"/>
</dbReference>
<evidence type="ECO:0000313" key="1">
    <source>
        <dbReference type="EMBL" id="QHQ61149.1"/>
    </source>
</evidence>
<protein>
    <submittedName>
        <fullName evidence="1">Uncharacterized protein</fullName>
    </submittedName>
</protein>
<reference evidence="1 2" key="1">
    <citation type="submission" date="2020-01" db="EMBL/GenBank/DDBJ databases">
        <title>Genome analysis of Anaerocolumna sp. CBA3638.</title>
        <authorList>
            <person name="Kim J."/>
            <person name="Roh S.W."/>
        </authorList>
    </citation>
    <scope>NUCLEOTIDE SEQUENCE [LARGE SCALE GENOMIC DNA]</scope>
    <source>
        <strain evidence="1 2">CBA3638</strain>
    </source>
</reference>
<proteinExistence type="predicted"/>